<evidence type="ECO:0000313" key="7">
    <source>
        <dbReference type="EMBL" id="QKM69849.1"/>
    </source>
</evidence>
<sequence>MKISFLIHTIYGIGGTIRSTLNLAEELVGRHEVEIVSVFRHRDVPLFPVDPRITLVALVDTRPGSPDSGPDAAPDAAPDGGPDGTAHREPSALMPRHENRYREYSALTDARIGAHYEASDADVVIATRPALVPCLARSAPQNAVLVGQEHMSLGYHRPELVEELLPGLDVLDALVTVSEADAAAWRERLPQPDTRVLAVPNGVPEPVLAPAELREKLVVAAGRISREKQYDTLLTAFARVVAAHPDWRLRLYGWGPDRERVRRVVHRLGLHNNVELMGAAVPMEAEWAKGSVAVSTSRHESFGLTLVEAMRCGLPVISTDCDHGPRTIVTDGDDGLLVPVGDSGAVADALLRLIEDEPLRRRLGGAARTAARRFDTAATAKAYEELLAALGAGPGSRTRPDTTPRPRPFAPVADCATGDDGSLTVRIVEPSAAAMQYPGLRLVCTRADAGSGTDSGTGQAKGRARTGGRKGAKGGPRPRARTGTAGDRTEHVFPFAPDGTAVIPPDAGLSDGQWLCHADDPRTGRRVELTARTVDQRGLLRAGERFARDAAVHHLVPYRDPATHRLTLRSWVRRLHVESADVTLDEHRFTLTGRIHGPVEPAGEPTLVLRRGGDPADEMVFHGTREGTRGFAVTFDGLAVAERREQEDEQWELWLRYSPEQDPVAVGRLLDDVLRKSDVRSYPDVLLHKQRSLLLARRVLRRIRGQDQRLVVLKLAFDDGNRLVLHVRDR</sequence>
<dbReference type="SUPFAM" id="SSF53756">
    <property type="entry name" value="UDP-Glycosyltransferase/glycogen phosphorylase"/>
    <property type="match status" value="1"/>
</dbReference>
<evidence type="ECO:0000313" key="8">
    <source>
        <dbReference type="Proteomes" id="UP000005940"/>
    </source>
</evidence>
<dbReference type="EMBL" id="CP029159">
    <property type="protein sequence ID" value="QKM69849.1"/>
    <property type="molecule type" value="Genomic_DNA"/>
</dbReference>
<feature type="region of interest" description="Disordered" evidence="4">
    <location>
        <begin position="60"/>
        <end position="99"/>
    </location>
</feature>
<feature type="compositionally biased region" description="Basic and acidic residues" evidence="4">
    <location>
        <begin position="85"/>
        <end position="99"/>
    </location>
</feature>
<feature type="compositionally biased region" description="Basic residues" evidence="4">
    <location>
        <begin position="462"/>
        <end position="480"/>
    </location>
</feature>
<dbReference type="Pfam" id="PF00534">
    <property type="entry name" value="Glycos_transf_1"/>
    <property type="match status" value="1"/>
</dbReference>
<dbReference type="RefSeq" id="WP_006349340.1">
    <property type="nucleotide sequence ID" value="NZ_CP029159.1"/>
</dbReference>
<keyword evidence="2" id="KW-0328">Glycosyltransferase</keyword>
<dbReference type="PANTHER" id="PTHR12526:SF627">
    <property type="entry name" value="D-RHAMNOSYLTRANSFERASE WBPZ"/>
    <property type="match status" value="1"/>
</dbReference>
<dbReference type="Pfam" id="PF13439">
    <property type="entry name" value="Glyco_transf_4"/>
    <property type="match status" value="1"/>
</dbReference>
<accession>I2MY62</accession>
<protein>
    <recommendedName>
        <fullName evidence="1">D-inositol 3-phosphate glycosyltransferase</fullName>
    </recommendedName>
</protein>
<dbReference type="PANTHER" id="PTHR12526">
    <property type="entry name" value="GLYCOSYLTRANSFERASE"/>
    <property type="match status" value="1"/>
</dbReference>
<dbReference type="GO" id="GO:0016757">
    <property type="term" value="F:glycosyltransferase activity"/>
    <property type="evidence" value="ECO:0007669"/>
    <property type="project" value="UniProtKB-KW"/>
</dbReference>
<gene>
    <name evidence="7" type="ORF">STSU_024565</name>
</gene>
<proteinExistence type="predicted"/>
<evidence type="ECO:0000256" key="4">
    <source>
        <dbReference type="SAM" id="MobiDB-lite"/>
    </source>
</evidence>
<feature type="region of interest" description="Disordered" evidence="4">
    <location>
        <begin position="393"/>
        <end position="412"/>
    </location>
</feature>
<evidence type="ECO:0000259" key="5">
    <source>
        <dbReference type="Pfam" id="PF00534"/>
    </source>
</evidence>
<keyword evidence="3" id="KW-0808">Transferase</keyword>
<organism evidence="7 8">
    <name type="scientific">Streptomyces tsukubensis (strain DSM 42081 / NBRC 108919 / NRRL 18488 / 9993)</name>
    <dbReference type="NCBI Taxonomy" id="1114943"/>
    <lineage>
        <taxon>Bacteria</taxon>
        <taxon>Bacillati</taxon>
        <taxon>Actinomycetota</taxon>
        <taxon>Actinomycetes</taxon>
        <taxon>Kitasatosporales</taxon>
        <taxon>Streptomycetaceae</taxon>
        <taxon>Streptomyces</taxon>
    </lineage>
</organism>
<dbReference type="Gene3D" id="3.40.50.2000">
    <property type="entry name" value="Glycogen Phosphorylase B"/>
    <property type="match status" value="2"/>
</dbReference>
<keyword evidence="8" id="KW-1185">Reference proteome</keyword>
<evidence type="ECO:0000256" key="1">
    <source>
        <dbReference type="ARBA" id="ARBA00021292"/>
    </source>
</evidence>
<reference evidence="7 8" key="1">
    <citation type="journal article" date="2012" name="J. Bacteriol.">
        <title>Draft genome of Streptomyces tsukubaensis NRRL 18488, the producer of the clinically important immunosuppressant tacrolimus (FK506).</title>
        <authorList>
            <person name="Barreiro C."/>
            <person name="Prieto C."/>
            <person name="Sola-Landa A."/>
            <person name="Solera E."/>
            <person name="Martinez-Castro M."/>
            <person name="Perez-Redondo R."/>
            <person name="Garcia-Estrada C."/>
            <person name="Aparicio J.F."/>
            <person name="Fernandez-Martinez L.T."/>
            <person name="Santos-Aberturas J."/>
            <person name="Salehi-Najafabadi Z."/>
            <person name="Rodriguez-Garcia A."/>
            <person name="Tauch A."/>
            <person name="Martin J.F."/>
        </authorList>
    </citation>
    <scope>NUCLEOTIDE SEQUENCE [LARGE SCALE GENOMIC DNA]</scope>
    <source>
        <strain evidence="8">DSM 42081 / NBRC 108919 / NRRL 18488 / 9993</strain>
    </source>
</reference>
<feature type="compositionally biased region" description="Low complexity" evidence="4">
    <location>
        <begin position="63"/>
        <end position="80"/>
    </location>
</feature>
<evidence type="ECO:0000259" key="6">
    <source>
        <dbReference type="Pfam" id="PF13439"/>
    </source>
</evidence>
<evidence type="ECO:0000256" key="2">
    <source>
        <dbReference type="ARBA" id="ARBA00022676"/>
    </source>
</evidence>
<evidence type="ECO:0000256" key="3">
    <source>
        <dbReference type="ARBA" id="ARBA00022679"/>
    </source>
</evidence>
<feature type="domain" description="Glycosyl transferase family 1" evidence="5">
    <location>
        <begin position="214"/>
        <end position="368"/>
    </location>
</feature>
<dbReference type="AlphaFoldDB" id="I2MY62"/>
<dbReference type="CDD" id="cd03820">
    <property type="entry name" value="GT4_AmsD-like"/>
    <property type="match status" value="1"/>
</dbReference>
<feature type="domain" description="Glycosyltransferase subfamily 4-like N-terminal" evidence="6">
    <location>
        <begin position="13"/>
        <end position="203"/>
    </location>
</feature>
<dbReference type="Proteomes" id="UP000005940">
    <property type="component" value="Chromosome"/>
</dbReference>
<feature type="region of interest" description="Disordered" evidence="4">
    <location>
        <begin position="448"/>
        <end position="489"/>
    </location>
</feature>
<dbReference type="InterPro" id="IPR001296">
    <property type="entry name" value="Glyco_trans_1"/>
</dbReference>
<name>I2MY62_STRT9</name>
<dbReference type="InterPro" id="IPR028098">
    <property type="entry name" value="Glyco_trans_4-like_N"/>
</dbReference>